<gene>
    <name evidence="1" type="ORF">BKA55DRAFT_703670</name>
</gene>
<dbReference type="AlphaFoldDB" id="A0A9P9K3E1"/>
<dbReference type="Gene3D" id="1.25.40.10">
    <property type="entry name" value="Tetratricopeptide repeat domain"/>
    <property type="match status" value="1"/>
</dbReference>
<accession>A0A9P9K3E1</accession>
<name>A0A9P9K3E1_FUSRE</name>
<evidence type="ECO:0000313" key="1">
    <source>
        <dbReference type="EMBL" id="KAH7247662.1"/>
    </source>
</evidence>
<evidence type="ECO:0000313" key="2">
    <source>
        <dbReference type="Proteomes" id="UP000720189"/>
    </source>
</evidence>
<dbReference type="EMBL" id="JAGMUX010000010">
    <property type="protein sequence ID" value="KAH7247662.1"/>
    <property type="molecule type" value="Genomic_DNA"/>
</dbReference>
<dbReference type="InterPro" id="IPR011990">
    <property type="entry name" value="TPR-like_helical_dom_sf"/>
</dbReference>
<keyword evidence="2" id="KW-1185">Reference proteome</keyword>
<proteinExistence type="predicted"/>
<dbReference type="GeneID" id="70230577"/>
<dbReference type="RefSeq" id="XP_046048245.1">
    <property type="nucleotide sequence ID" value="XM_046200623.1"/>
</dbReference>
<reference evidence="1" key="1">
    <citation type="journal article" date="2021" name="Nat. Commun.">
        <title>Genetic determinants of endophytism in the Arabidopsis root mycobiome.</title>
        <authorList>
            <person name="Mesny F."/>
            <person name="Miyauchi S."/>
            <person name="Thiergart T."/>
            <person name="Pickel B."/>
            <person name="Atanasova L."/>
            <person name="Karlsson M."/>
            <person name="Huettel B."/>
            <person name="Barry K.W."/>
            <person name="Haridas S."/>
            <person name="Chen C."/>
            <person name="Bauer D."/>
            <person name="Andreopoulos W."/>
            <person name="Pangilinan J."/>
            <person name="LaButti K."/>
            <person name="Riley R."/>
            <person name="Lipzen A."/>
            <person name="Clum A."/>
            <person name="Drula E."/>
            <person name="Henrissat B."/>
            <person name="Kohler A."/>
            <person name="Grigoriev I.V."/>
            <person name="Martin F.M."/>
            <person name="Hacquard S."/>
        </authorList>
    </citation>
    <scope>NUCLEOTIDE SEQUENCE</scope>
    <source>
        <strain evidence="1">MPI-CAGE-AT-0023</strain>
    </source>
</reference>
<protein>
    <submittedName>
        <fullName evidence="1">Uncharacterized protein</fullName>
    </submittedName>
</protein>
<sequence length="162" mass="18699">MEKVIMFRNDMLLGRFLRFQGAFDESLIHLQRAYDSLSQCKCLSFDGDLRDLSSDYASTLRELEKPLSAENHLRTEIARREQRNISSGSSALKICLAEALFTQERFSEAEALCLEVKSYPGLSRIEKLRLYIILAKQYHVKDENNTAFSRWNEALKEIPSLS</sequence>
<organism evidence="1 2">
    <name type="scientific">Fusarium redolens</name>
    <dbReference type="NCBI Taxonomy" id="48865"/>
    <lineage>
        <taxon>Eukaryota</taxon>
        <taxon>Fungi</taxon>
        <taxon>Dikarya</taxon>
        <taxon>Ascomycota</taxon>
        <taxon>Pezizomycotina</taxon>
        <taxon>Sordariomycetes</taxon>
        <taxon>Hypocreomycetidae</taxon>
        <taxon>Hypocreales</taxon>
        <taxon>Nectriaceae</taxon>
        <taxon>Fusarium</taxon>
        <taxon>Fusarium redolens species complex</taxon>
    </lineage>
</organism>
<comment type="caution">
    <text evidence="1">The sequence shown here is derived from an EMBL/GenBank/DDBJ whole genome shotgun (WGS) entry which is preliminary data.</text>
</comment>
<dbReference type="OrthoDB" id="427518at2759"/>
<dbReference type="Proteomes" id="UP000720189">
    <property type="component" value="Unassembled WGS sequence"/>
</dbReference>
<dbReference type="SUPFAM" id="SSF48452">
    <property type="entry name" value="TPR-like"/>
    <property type="match status" value="1"/>
</dbReference>